<organism evidence="1 2">
    <name type="scientific">Frondihabitans peucedani</name>
    <dbReference type="NCBI Taxonomy" id="598626"/>
    <lineage>
        <taxon>Bacteria</taxon>
        <taxon>Bacillati</taxon>
        <taxon>Actinomycetota</taxon>
        <taxon>Actinomycetes</taxon>
        <taxon>Micrococcales</taxon>
        <taxon>Microbacteriaceae</taxon>
        <taxon>Frondihabitans</taxon>
    </lineage>
</organism>
<gene>
    <name evidence="1" type="ORF">GCM10022256_22860</name>
</gene>
<evidence type="ECO:0000313" key="2">
    <source>
        <dbReference type="Proteomes" id="UP001501594"/>
    </source>
</evidence>
<proteinExistence type="predicted"/>
<dbReference type="RefSeq" id="WP_344796257.1">
    <property type="nucleotide sequence ID" value="NZ_BAABAU010000002.1"/>
</dbReference>
<reference evidence="2" key="1">
    <citation type="journal article" date="2019" name="Int. J. Syst. Evol. Microbiol.">
        <title>The Global Catalogue of Microorganisms (GCM) 10K type strain sequencing project: providing services to taxonomists for standard genome sequencing and annotation.</title>
        <authorList>
            <consortium name="The Broad Institute Genomics Platform"/>
            <consortium name="The Broad Institute Genome Sequencing Center for Infectious Disease"/>
            <person name="Wu L."/>
            <person name="Ma J."/>
        </authorList>
    </citation>
    <scope>NUCLEOTIDE SEQUENCE [LARGE SCALE GENOMIC DNA]</scope>
    <source>
        <strain evidence="2">JCM 17442</strain>
    </source>
</reference>
<sequence>MESDHLAVFVAAHHTGGVDVMVLAGRLVDRAQERGQAVLRCDTTTPVEQLRHQVRRIAAERRVQIRTGMIDDVFAVVLADAGPWDEPVSIMRRRLPRPTTANTVH</sequence>
<keyword evidence="2" id="KW-1185">Reference proteome</keyword>
<accession>A0ABP8E371</accession>
<dbReference type="EMBL" id="BAABAU010000002">
    <property type="protein sequence ID" value="GAA4266674.1"/>
    <property type="molecule type" value="Genomic_DNA"/>
</dbReference>
<name>A0ABP8E371_9MICO</name>
<protein>
    <submittedName>
        <fullName evidence="1">Uncharacterized protein</fullName>
    </submittedName>
</protein>
<comment type="caution">
    <text evidence="1">The sequence shown here is derived from an EMBL/GenBank/DDBJ whole genome shotgun (WGS) entry which is preliminary data.</text>
</comment>
<evidence type="ECO:0000313" key="1">
    <source>
        <dbReference type="EMBL" id="GAA4266674.1"/>
    </source>
</evidence>
<dbReference type="Proteomes" id="UP001501594">
    <property type="component" value="Unassembled WGS sequence"/>
</dbReference>